<name>A0A2P6QTT6_ROSCH</name>
<keyword evidence="6" id="KW-1133">Transmembrane helix</keyword>
<comment type="similarity">
    <text evidence="5">Belongs to the eukaryotic PMM family.</text>
</comment>
<feature type="binding site" evidence="4">
    <location>
        <position position="76"/>
    </location>
    <ligand>
        <name>alpha-D-mannose 1-phosphate</name>
        <dbReference type="ChEBI" id="CHEBI:58409"/>
    </ligand>
</feature>
<proteinExistence type="inferred from homology"/>
<dbReference type="GO" id="GO:0009298">
    <property type="term" value="P:GDP-mannose biosynthetic process"/>
    <property type="evidence" value="ECO:0007669"/>
    <property type="project" value="UniProtKB-UniPathway"/>
</dbReference>
<comment type="subcellular location">
    <subcellularLocation>
        <location evidence="5">Cytoplasm</location>
    </subcellularLocation>
</comment>
<dbReference type="GO" id="GO:0046872">
    <property type="term" value="F:metal ion binding"/>
    <property type="evidence" value="ECO:0007669"/>
    <property type="project" value="UniProtKB-KW"/>
</dbReference>
<feature type="binding site" evidence="4">
    <location>
        <position position="38"/>
    </location>
    <ligand>
        <name>alpha-D-mannose 1-phosphate</name>
        <dbReference type="ChEBI" id="CHEBI:58409"/>
    </ligand>
</feature>
<dbReference type="InterPro" id="IPR005002">
    <property type="entry name" value="PMM"/>
</dbReference>
<sequence>MVKLILIFNYNYGGTFIEFQSGMINVSPIGRNYSQEERDGFERYDKVHNVRLKMVSILRERFAHFNLIFSIGGQISFDNGEDFHFKGRYIKAHQLQLLYVTSCISLSIFLLDFVVMEVLKLF</sequence>
<keyword evidence="8" id="KW-1185">Reference proteome</keyword>
<dbReference type="Gene3D" id="3.30.1240.20">
    <property type="match status" value="1"/>
</dbReference>
<dbReference type="EMBL" id="PDCK01000042">
    <property type="protein sequence ID" value="PRQ37602.1"/>
    <property type="molecule type" value="Genomic_DNA"/>
</dbReference>
<dbReference type="AlphaFoldDB" id="A0A2P6QTT6"/>
<keyword evidence="5 7" id="KW-0413">Isomerase</keyword>
<dbReference type="EC" id="5.4.2.8" evidence="5"/>
<keyword evidence="1 5" id="KW-0963">Cytoplasm</keyword>
<keyword evidence="2" id="KW-0479">Metal-binding</keyword>
<dbReference type="GO" id="GO:0005829">
    <property type="term" value="C:cytosol"/>
    <property type="evidence" value="ECO:0007669"/>
    <property type="project" value="TreeGrafter"/>
</dbReference>
<gene>
    <name evidence="7" type="ORF">RchiOBHm_Chr4g0404481</name>
</gene>
<accession>A0A2P6QTT6</accession>
<dbReference type="Pfam" id="PF03332">
    <property type="entry name" value="PMM"/>
    <property type="match status" value="1"/>
</dbReference>
<dbReference type="GO" id="GO:0006487">
    <property type="term" value="P:protein N-linked glycosylation"/>
    <property type="evidence" value="ECO:0007669"/>
    <property type="project" value="TreeGrafter"/>
</dbReference>
<keyword evidence="6" id="KW-0812">Transmembrane</keyword>
<evidence type="ECO:0000256" key="2">
    <source>
        <dbReference type="ARBA" id="ARBA00022723"/>
    </source>
</evidence>
<comment type="pathway">
    <text evidence="5">Nucleotide-sugar biosynthesis; GDP-alpha-D-mannose biosynthesis; alpha-D-mannose 1-phosphate from D-fructose 6-phosphate: step 2/2.</text>
</comment>
<dbReference type="STRING" id="74649.A0A2P6QTT6"/>
<evidence type="ECO:0000313" key="7">
    <source>
        <dbReference type="EMBL" id="PRQ37602.1"/>
    </source>
</evidence>
<feature type="binding site" evidence="4">
    <location>
        <position position="78"/>
    </location>
    <ligand>
        <name>alpha-D-mannose 1-phosphate</name>
        <dbReference type="ChEBI" id="CHEBI:58409"/>
    </ligand>
</feature>
<evidence type="ECO:0000256" key="5">
    <source>
        <dbReference type="RuleBase" id="RU361118"/>
    </source>
</evidence>
<dbReference type="Gramene" id="PRQ37602">
    <property type="protein sequence ID" value="PRQ37602"/>
    <property type="gene ID" value="RchiOBHm_Chr4g0404481"/>
</dbReference>
<feature type="binding site" evidence="4">
    <location>
        <position position="31"/>
    </location>
    <ligand>
        <name>alpha-D-mannose 1-phosphate</name>
        <dbReference type="ChEBI" id="CHEBI:58409"/>
    </ligand>
</feature>
<feature type="transmembrane region" description="Helical" evidence="6">
    <location>
        <begin position="97"/>
        <end position="116"/>
    </location>
</feature>
<comment type="function">
    <text evidence="5">Catalyzes the interconversion of mannose-6-phosphate to mannose-1-phosphate, the precursor for the synthesis of GDP-mannose. GDP-mannose is an essential sugar nucleotide for the synthesis of D-mannose-containing cell wall polysaccharides (galactomannans and glucomannans), glycolipids, glycoproteins and the antioxidant L-ascorbate.</text>
</comment>
<dbReference type="PANTHER" id="PTHR10466">
    <property type="entry name" value="PHOSPHOMANNOMUTASE"/>
    <property type="match status" value="1"/>
</dbReference>
<dbReference type="GO" id="GO:0004615">
    <property type="term" value="F:phosphomannomutase activity"/>
    <property type="evidence" value="ECO:0007669"/>
    <property type="project" value="UniProtKB-EC"/>
</dbReference>
<keyword evidence="3" id="KW-0460">Magnesium</keyword>
<evidence type="ECO:0000256" key="4">
    <source>
        <dbReference type="PIRSR" id="PIRSR605002-2"/>
    </source>
</evidence>
<evidence type="ECO:0000256" key="1">
    <source>
        <dbReference type="ARBA" id="ARBA00022490"/>
    </source>
</evidence>
<comment type="subunit">
    <text evidence="5">Homodimer.</text>
</comment>
<dbReference type="PANTHER" id="PTHR10466:SF0">
    <property type="entry name" value="PHOSPHOMANNOMUTASE"/>
    <property type="match status" value="1"/>
</dbReference>
<dbReference type="UniPathway" id="UPA00126">
    <property type="reaction ID" value="UER00424"/>
</dbReference>
<comment type="caution">
    <text evidence="7">The sequence shown here is derived from an EMBL/GenBank/DDBJ whole genome shotgun (WGS) entry which is preliminary data.</text>
</comment>
<protein>
    <recommendedName>
        <fullName evidence="5">Phosphomannomutase</fullName>
        <ecNumber evidence="5">5.4.2.8</ecNumber>
    </recommendedName>
</protein>
<keyword evidence="6" id="KW-0472">Membrane</keyword>
<dbReference type="GO" id="GO:0006013">
    <property type="term" value="P:mannose metabolic process"/>
    <property type="evidence" value="ECO:0007669"/>
    <property type="project" value="TreeGrafter"/>
</dbReference>
<evidence type="ECO:0000256" key="6">
    <source>
        <dbReference type="SAM" id="Phobius"/>
    </source>
</evidence>
<dbReference type="Proteomes" id="UP000238479">
    <property type="component" value="Chromosome 4"/>
</dbReference>
<comment type="catalytic activity">
    <reaction evidence="5">
        <text>alpha-D-mannose 1-phosphate = D-mannose 6-phosphate</text>
        <dbReference type="Rhea" id="RHEA:11140"/>
        <dbReference type="ChEBI" id="CHEBI:58409"/>
        <dbReference type="ChEBI" id="CHEBI:58735"/>
        <dbReference type="EC" id="5.4.2.8"/>
    </reaction>
</comment>
<dbReference type="SUPFAM" id="SSF56784">
    <property type="entry name" value="HAD-like"/>
    <property type="match status" value="1"/>
</dbReference>
<evidence type="ECO:0000313" key="8">
    <source>
        <dbReference type="Proteomes" id="UP000238479"/>
    </source>
</evidence>
<dbReference type="InterPro" id="IPR036412">
    <property type="entry name" value="HAD-like_sf"/>
</dbReference>
<evidence type="ECO:0000256" key="3">
    <source>
        <dbReference type="ARBA" id="ARBA00022842"/>
    </source>
</evidence>
<reference evidence="7 8" key="1">
    <citation type="journal article" date="2018" name="Nat. Genet.">
        <title>The Rosa genome provides new insights in the design of modern roses.</title>
        <authorList>
            <person name="Bendahmane M."/>
        </authorList>
    </citation>
    <scope>NUCLEOTIDE SEQUENCE [LARGE SCALE GENOMIC DNA]</scope>
    <source>
        <strain evidence="8">cv. Old Blush</strain>
    </source>
</reference>
<dbReference type="InterPro" id="IPR043169">
    <property type="entry name" value="PMM_cap"/>
</dbReference>
<organism evidence="7 8">
    <name type="scientific">Rosa chinensis</name>
    <name type="common">China rose</name>
    <dbReference type="NCBI Taxonomy" id="74649"/>
    <lineage>
        <taxon>Eukaryota</taxon>
        <taxon>Viridiplantae</taxon>
        <taxon>Streptophyta</taxon>
        <taxon>Embryophyta</taxon>
        <taxon>Tracheophyta</taxon>
        <taxon>Spermatophyta</taxon>
        <taxon>Magnoliopsida</taxon>
        <taxon>eudicotyledons</taxon>
        <taxon>Gunneridae</taxon>
        <taxon>Pentapetalae</taxon>
        <taxon>rosids</taxon>
        <taxon>fabids</taxon>
        <taxon>Rosales</taxon>
        <taxon>Rosaceae</taxon>
        <taxon>Rosoideae</taxon>
        <taxon>Rosoideae incertae sedis</taxon>
        <taxon>Rosa</taxon>
    </lineage>
</organism>